<dbReference type="InterPro" id="IPR017972">
    <property type="entry name" value="Cyt_P450_CS"/>
</dbReference>
<keyword evidence="2 7" id="KW-0349">Heme</keyword>
<protein>
    <submittedName>
        <fullName evidence="8">Cytochrome P450 107B1</fullName>
        <ecNumber evidence="8">1.14.-.-</ecNumber>
    </submittedName>
</protein>
<dbReference type="AlphaFoldDB" id="A0A5C5X6A3"/>
<keyword evidence="4 7" id="KW-0560">Oxidoreductase</keyword>
<keyword evidence="3 7" id="KW-0479">Metal-binding</keyword>
<evidence type="ECO:0000256" key="6">
    <source>
        <dbReference type="ARBA" id="ARBA00023033"/>
    </source>
</evidence>
<gene>
    <name evidence="8" type="ORF">KOR42_12380</name>
</gene>
<dbReference type="EC" id="1.14.-.-" evidence="8"/>
<proteinExistence type="inferred from homology"/>
<evidence type="ECO:0000256" key="5">
    <source>
        <dbReference type="ARBA" id="ARBA00023004"/>
    </source>
</evidence>
<accession>A0A5C5X6A3</accession>
<dbReference type="CDD" id="cd11029">
    <property type="entry name" value="CYP107-like"/>
    <property type="match status" value="1"/>
</dbReference>
<evidence type="ECO:0000256" key="2">
    <source>
        <dbReference type="ARBA" id="ARBA00022617"/>
    </source>
</evidence>
<evidence type="ECO:0000256" key="4">
    <source>
        <dbReference type="ARBA" id="ARBA00023002"/>
    </source>
</evidence>
<dbReference type="EMBL" id="SIHI01000001">
    <property type="protein sequence ID" value="TWT57871.1"/>
    <property type="molecule type" value="Genomic_DNA"/>
</dbReference>
<evidence type="ECO:0000256" key="7">
    <source>
        <dbReference type="RuleBase" id="RU000461"/>
    </source>
</evidence>
<dbReference type="GO" id="GO:0004497">
    <property type="term" value="F:monooxygenase activity"/>
    <property type="evidence" value="ECO:0007669"/>
    <property type="project" value="UniProtKB-KW"/>
</dbReference>
<comment type="caution">
    <text evidence="8">The sequence shown here is derived from an EMBL/GenBank/DDBJ whole genome shotgun (WGS) entry which is preliminary data.</text>
</comment>
<dbReference type="InterPro" id="IPR002397">
    <property type="entry name" value="Cyt_P450_B"/>
</dbReference>
<comment type="similarity">
    <text evidence="1 7">Belongs to the cytochrome P450 family.</text>
</comment>
<evidence type="ECO:0000256" key="1">
    <source>
        <dbReference type="ARBA" id="ARBA00010617"/>
    </source>
</evidence>
<dbReference type="InterPro" id="IPR001128">
    <property type="entry name" value="Cyt_P450"/>
</dbReference>
<organism evidence="8 9">
    <name type="scientific">Thalassoglobus neptunius</name>
    <dbReference type="NCBI Taxonomy" id="1938619"/>
    <lineage>
        <taxon>Bacteria</taxon>
        <taxon>Pseudomonadati</taxon>
        <taxon>Planctomycetota</taxon>
        <taxon>Planctomycetia</taxon>
        <taxon>Planctomycetales</taxon>
        <taxon>Planctomycetaceae</taxon>
        <taxon>Thalassoglobus</taxon>
    </lineage>
</organism>
<dbReference type="Pfam" id="PF00067">
    <property type="entry name" value="p450"/>
    <property type="match status" value="1"/>
</dbReference>
<dbReference type="PRINTS" id="PR00385">
    <property type="entry name" value="P450"/>
</dbReference>
<dbReference type="FunFam" id="1.10.630.10:FF:000018">
    <property type="entry name" value="Cytochrome P450 monooxygenase"/>
    <property type="match status" value="1"/>
</dbReference>
<keyword evidence="9" id="KW-1185">Reference proteome</keyword>
<dbReference type="Proteomes" id="UP000317243">
    <property type="component" value="Unassembled WGS sequence"/>
</dbReference>
<evidence type="ECO:0000313" key="9">
    <source>
        <dbReference type="Proteomes" id="UP000317243"/>
    </source>
</evidence>
<reference evidence="8 9" key="1">
    <citation type="submission" date="2019-02" db="EMBL/GenBank/DDBJ databases">
        <title>Deep-cultivation of Planctomycetes and their phenomic and genomic characterization uncovers novel biology.</title>
        <authorList>
            <person name="Wiegand S."/>
            <person name="Jogler M."/>
            <person name="Boedeker C."/>
            <person name="Pinto D."/>
            <person name="Vollmers J."/>
            <person name="Rivas-Marin E."/>
            <person name="Kohn T."/>
            <person name="Peeters S.H."/>
            <person name="Heuer A."/>
            <person name="Rast P."/>
            <person name="Oberbeckmann S."/>
            <person name="Bunk B."/>
            <person name="Jeske O."/>
            <person name="Meyerdierks A."/>
            <person name="Storesund J.E."/>
            <person name="Kallscheuer N."/>
            <person name="Luecker S."/>
            <person name="Lage O.M."/>
            <person name="Pohl T."/>
            <person name="Merkel B.J."/>
            <person name="Hornburger P."/>
            <person name="Mueller R.-W."/>
            <person name="Bruemmer F."/>
            <person name="Labrenz M."/>
            <person name="Spormann A.M."/>
            <person name="Op Den Camp H."/>
            <person name="Overmann J."/>
            <person name="Amann R."/>
            <person name="Jetten M.S.M."/>
            <person name="Mascher T."/>
            <person name="Medema M.H."/>
            <person name="Devos D.P."/>
            <person name="Kaster A.-K."/>
            <person name="Ovreas L."/>
            <person name="Rohde M."/>
            <person name="Galperin M.Y."/>
            <person name="Jogler C."/>
        </authorList>
    </citation>
    <scope>NUCLEOTIDE SEQUENCE [LARGE SCALE GENOMIC DNA]</scope>
    <source>
        <strain evidence="8 9">KOR42</strain>
    </source>
</reference>
<dbReference type="PROSITE" id="PS00086">
    <property type="entry name" value="CYTOCHROME_P450"/>
    <property type="match status" value="1"/>
</dbReference>
<keyword evidence="5 7" id="KW-0408">Iron</keyword>
<keyword evidence="6 7" id="KW-0503">Monooxygenase</keyword>
<dbReference type="Gene3D" id="1.10.630.10">
    <property type="entry name" value="Cytochrome P450"/>
    <property type="match status" value="1"/>
</dbReference>
<dbReference type="PANTHER" id="PTHR46696:SF1">
    <property type="entry name" value="CYTOCHROME P450 YJIB-RELATED"/>
    <property type="match status" value="1"/>
</dbReference>
<dbReference type="GO" id="GO:0016705">
    <property type="term" value="F:oxidoreductase activity, acting on paired donors, with incorporation or reduction of molecular oxygen"/>
    <property type="evidence" value="ECO:0007669"/>
    <property type="project" value="InterPro"/>
</dbReference>
<sequence>MESQRFDLISSEFKSAPHKTYQRMRDEGDVIRARIPIIGKVWVCTTHQACSEMLKDQELFVREPARAGKRSVAWFLNWLPRRVRELSDNMMSYDGEQHRRLRGLVDKAFQRQSVSVLQPRLTALASDFVEELPQHTDDSGVVDLIPHFARPFPLEVISELLGLPESDRTQFANWGNRLATVRSLPTMLAAGGGLWKLRKYLAQQIEECRQNPRPGLLSDLVHVEQDGHRLSSKELIAMAFLLLVAGHETTVHLITGAILTFLKEPEQKAQLMNNWDLATSAVDETLRYVSPIEMSKGRFVVRDVEWHGKPLKRGQTIMAMIGSANHDPARFPDPETFDISRSPNLHLSFGSGIHTCLGMQLARAEAATALQQLFTAYPDLQLADPEGPVPWTKRLGIRTLSNLNVRLKSSEN</sequence>
<dbReference type="GO" id="GO:0005506">
    <property type="term" value="F:iron ion binding"/>
    <property type="evidence" value="ECO:0007669"/>
    <property type="project" value="InterPro"/>
</dbReference>
<dbReference type="PANTHER" id="PTHR46696">
    <property type="entry name" value="P450, PUTATIVE (EUROFUNG)-RELATED"/>
    <property type="match status" value="1"/>
</dbReference>
<evidence type="ECO:0000313" key="8">
    <source>
        <dbReference type="EMBL" id="TWT57871.1"/>
    </source>
</evidence>
<evidence type="ECO:0000256" key="3">
    <source>
        <dbReference type="ARBA" id="ARBA00022723"/>
    </source>
</evidence>
<dbReference type="SUPFAM" id="SSF48264">
    <property type="entry name" value="Cytochrome P450"/>
    <property type="match status" value="1"/>
</dbReference>
<dbReference type="RefSeq" id="WP_231740688.1">
    <property type="nucleotide sequence ID" value="NZ_SIHI01000001.1"/>
</dbReference>
<name>A0A5C5X6A3_9PLAN</name>
<dbReference type="GO" id="GO:0020037">
    <property type="term" value="F:heme binding"/>
    <property type="evidence" value="ECO:0007669"/>
    <property type="project" value="InterPro"/>
</dbReference>
<dbReference type="PRINTS" id="PR00359">
    <property type="entry name" value="BP450"/>
</dbReference>
<dbReference type="InterPro" id="IPR036396">
    <property type="entry name" value="Cyt_P450_sf"/>
</dbReference>